<dbReference type="InterPro" id="IPR013783">
    <property type="entry name" value="Ig-like_fold"/>
</dbReference>
<gene>
    <name evidence="1" type="ORF">OSB1V03_LOCUS1421</name>
</gene>
<keyword evidence="2" id="KW-1185">Reference proteome</keyword>
<dbReference type="EMBL" id="OC854982">
    <property type="protein sequence ID" value="CAD7620941.1"/>
    <property type="molecule type" value="Genomic_DNA"/>
</dbReference>
<proteinExistence type="predicted"/>
<dbReference type="AlphaFoldDB" id="A0A7R9KFR3"/>
<evidence type="ECO:0000313" key="1">
    <source>
        <dbReference type="EMBL" id="CAD7620941.1"/>
    </source>
</evidence>
<dbReference type="PANTHER" id="PTHR21261:SF15">
    <property type="entry name" value="BEATEN PATH IIIA, ISOFORM D-RELATED"/>
    <property type="match status" value="1"/>
</dbReference>
<name>A0A7R9KFR3_9ACAR</name>
<protein>
    <recommendedName>
        <fullName evidence="3">Ig-like domain-containing protein</fullName>
    </recommendedName>
</protein>
<dbReference type="Gene3D" id="2.60.40.10">
    <property type="entry name" value="Immunoglobulins"/>
    <property type="match status" value="1"/>
</dbReference>
<dbReference type="PANTHER" id="PTHR21261">
    <property type="entry name" value="BEAT PROTEIN"/>
    <property type="match status" value="1"/>
</dbReference>
<sequence length="183" mass="21104">MCTILPKENLRIEGSEASYDLNDKINLSCKSGDGRPYPRLNWFINDNMASPHQVIDYPIQTNADGLQSSKQGLILYATPNYFRRGLLNLKCTAILTLVYEFEAVEYVIAGSQRNKSHRSSYSWRKDWSLQPNRETPIIRGVKQFYNVNEVLNVNCTTNAHEARLKWYVMNVEVRHPFDSSPVD</sequence>
<evidence type="ECO:0008006" key="3">
    <source>
        <dbReference type="Google" id="ProtNLM"/>
    </source>
</evidence>
<evidence type="ECO:0000313" key="2">
    <source>
        <dbReference type="Proteomes" id="UP000759131"/>
    </source>
</evidence>
<accession>A0A7R9KFR3</accession>
<dbReference type="EMBL" id="CAJPIZ010000407">
    <property type="protein sequence ID" value="CAG2101371.1"/>
    <property type="molecule type" value="Genomic_DNA"/>
</dbReference>
<organism evidence="1">
    <name type="scientific">Medioppia subpectinata</name>
    <dbReference type="NCBI Taxonomy" id="1979941"/>
    <lineage>
        <taxon>Eukaryota</taxon>
        <taxon>Metazoa</taxon>
        <taxon>Ecdysozoa</taxon>
        <taxon>Arthropoda</taxon>
        <taxon>Chelicerata</taxon>
        <taxon>Arachnida</taxon>
        <taxon>Acari</taxon>
        <taxon>Acariformes</taxon>
        <taxon>Sarcoptiformes</taxon>
        <taxon>Oribatida</taxon>
        <taxon>Brachypylina</taxon>
        <taxon>Oppioidea</taxon>
        <taxon>Oppiidae</taxon>
        <taxon>Medioppia</taxon>
    </lineage>
</organism>
<dbReference type="OrthoDB" id="6343941at2759"/>
<reference evidence="1" key="1">
    <citation type="submission" date="2020-11" db="EMBL/GenBank/DDBJ databases">
        <authorList>
            <person name="Tran Van P."/>
        </authorList>
    </citation>
    <scope>NUCLEOTIDE SEQUENCE</scope>
</reference>
<dbReference type="Proteomes" id="UP000759131">
    <property type="component" value="Unassembled WGS sequence"/>
</dbReference>